<dbReference type="SUPFAM" id="SSF54001">
    <property type="entry name" value="Cysteine proteinases"/>
    <property type="match status" value="1"/>
</dbReference>
<reference evidence="1 2" key="1">
    <citation type="submission" date="2022-05" db="EMBL/GenBank/DDBJ databases">
        <authorList>
            <consortium name="Genoscope - CEA"/>
            <person name="William W."/>
        </authorList>
    </citation>
    <scope>NUCLEOTIDE SEQUENCE [LARGE SCALE GENOMIC DNA]</scope>
</reference>
<protein>
    <submittedName>
        <fullName evidence="1">Uncharacterized protein</fullName>
    </submittedName>
</protein>
<gene>
    <name evidence="1" type="ORF">PLOB_00036957</name>
</gene>
<dbReference type="EMBL" id="CALNXK010000053">
    <property type="protein sequence ID" value="CAH3133646.1"/>
    <property type="molecule type" value="Genomic_DNA"/>
</dbReference>
<keyword evidence="2" id="KW-1185">Reference proteome</keyword>
<evidence type="ECO:0000313" key="1">
    <source>
        <dbReference type="EMBL" id="CAH3133646.1"/>
    </source>
</evidence>
<organism evidence="1 2">
    <name type="scientific">Porites lobata</name>
    <dbReference type="NCBI Taxonomy" id="104759"/>
    <lineage>
        <taxon>Eukaryota</taxon>
        <taxon>Metazoa</taxon>
        <taxon>Cnidaria</taxon>
        <taxon>Anthozoa</taxon>
        <taxon>Hexacorallia</taxon>
        <taxon>Scleractinia</taxon>
        <taxon>Fungiina</taxon>
        <taxon>Poritidae</taxon>
        <taxon>Porites</taxon>
    </lineage>
</organism>
<sequence>MANWTKSLPFSFLQINILDYDLLLIPVHLPHHWALGGCCCGCHTKNNLISYWDGKQIISPAFFKNIR</sequence>
<dbReference type="InterPro" id="IPR038765">
    <property type="entry name" value="Papain-like_cys_pep_sf"/>
</dbReference>
<name>A0ABN8P848_9CNID</name>
<comment type="caution">
    <text evidence="1">The sequence shown here is derived from an EMBL/GenBank/DDBJ whole genome shotgun (WGS) entry which is preliminary data.</text>
</comment>
<proteinExistence type="predicted"/>
<dbReference type="Proteomes" id="UP001159405">
    <property type="component" value="Unassembled WGS sequence"/>
</dbReference>
<accession>A0ABN8P848</accession>
<dbReference type="Gene3D" id="3.40.395.10">
    <property type="entry name" value="Adenoviral Proteinase, Chain A"/>
    <property type="match status" value="1"/>
</dbReference>
<evidence type="ECO:0000313" key="2">
    <source>
        <dbReference type="Proteomes" id="UP001159405"/>
    </source>
</evidence>